<dbReference type="GO" id="GO:0003724">
    <property type="term" value="F:RNA helicase activity"/>
    <property type="evidence" value="ECO:0007669"/>
    <property type="project" value="InterPro"/>
</dbReference>
<evidence type="ECO:0000256" key="7">
    <source>
        <dbReference type="RuleBase" id="RU000492"/>
    </source>
</evidence>
<dbReference type="SMART" id="SM00490">
    <property type="entry name" value="HELICc"/>
    <property type="match status" value="1"/>
</dbReference>
<dbReference type="InterPro" id="IPR001650">
    <property type="entry name" value="Helicase_C-like"/>
</dbReference>
<gene>
    <name evidence="11" type="ORF">IAD31_05835</name>
</gene>
<feature type="short sequence motif" description="Q motif" evidence="6">
    <location>
        <begin position="12"/>
        <end position="40"/>
    </location>
</feature>
<dbReference type="InterPro" id="IPR000629">
    <property type="entry name" value="RNA-helicase_DEAD-box_CS"/>
</dbReference>
<dbReference type="SUPFAM" id="SSF52540">
    <property type="entry name" value="P-loop containing nucleoside triphosphate hydrolases"/>
    <property type="match status" value="1"/>
</dbReference>
<feature type="domain" description="DEAD-box RNA helicase Q" evidence="10">
    <location>
        <begin position="12"/>
        <end position="40"/>
    </location>
</feature>
<dbReference type="PANTHER" id="PTHR47959">
    <property type="entry name" value="ATP-DEPENDENT RNA HELICASE RHLE-RELATED"/>
    <property type="match status" value="1"/>
</dbReference>
<dbReference type="InterPro" id="IPR050079">
    <property type="entry name" value="DEAD_box_RNA_helicase"/>
</dbReference>
<feature type="domain" description="Helicase C-terminal" evidence="9">
    <location>
        <begin position="239"/>
        <end position="387"/>
    </location>
</feature>
<dbReference type="InterPro" id="IPR044742">
    <property type="entry name" value="DEAD/DEAH_RhlB"/>
</dbReference>
<dbReference type="Gene3D" id="3.40.50.300">
    <property type="entry name" value="P-loop containing nucleotide triphosphate hydrolases"/>
    <property type="match status" value="2"/>
</dbReference>
<dbReference type="PROSITE" id="PS00039">
    <property type="entry name" value="DEAD_ATP_HELICASE"/>
    <property type="match status" value="1"/>
</dbReference>
<name>A0A9D1CHZ4_9FIRM</name>
<dbReference type="InterPro" id="IPR014001">
    <property type="entry name" value="Helicase_ATP-bd"/>
</dbReference>
<evidence type="ECO:0000313" key="11">
    <source>
        <dbReference type="EMBL" id="HIQ61099.1"/>
    </source>
</evidence>
<dbReference type="CDD" id="cd18787">
    <property type="entry name" value="SF2_C_DEAD"/>
    <property type="match status" value="1"/>
</dbReference>
<feature type="domain" description="Helicase ATP-binding" evidence="8">
    <location>
        <begin position="43"/>
        <end position="214"/>
    </location>
</feature>
<evidence type="ECO:0000256" key="1">
    <source>
        <dbReference type="ARBA" id="ARBA00022741"/>
    </source>
</evidence>
<reference evidence="11" key="1">
    <citation type="submission" date="2020-10" db="EMBL/GenBank/DDBJ databases">
        <authorList>
            <person name="Gilroy R."/>
        </authorList>
    </citation>
    <scope>NUCLEOTIDE SEQUENCE</scope>
    <source>
        <strain evidence="11">ChiGjej2B2-12916</strain>
    </source>
</reference>
<proteinExistence type="inferred from homology"/>
<evidence type="ECO:0000256" key="2">
    <source>
        <dbReference type="ARBA" id="ARBA00022801"/>
    </source>
</evidence>
<dbReference type="PANTHER" id="PTHR47959:SF1">
    <property type="entry name" value="ATP-DEPENDENT RNA HELICASE DBPA"/>
    <property type="match status" value="1"/>
</dbReference>
<keyword evidence="2 7" id="KW-0378">Hydrolase</keyword>
<dbReference type="GO" id="GO:0003676">
    <property type="term" value="F:nucleic acid binding"/>
    <property type="evidence" value="ECO:0007669"/>
    <property type="project" value="InterPro"/>
</dbReference>
<comment type="caution">
    <text evidence="11">The sequence shown here is derived from an EMBL/GenBank/DDBJ whole genome shotgun (WGS) entry which is preliminary data.</text>
</comment>
<organism evidence="11 12">
    <name type="scientific">Candidatus Enterenecus faecium</name>
    <dbReference type="NCBI Taxonomy" id="2840780"/>
    <lineage>
        <taxon>Bacteria</taxon>
        <taxon>Bacillati</taxon>
        <taxon>Bacillota</taxon>
        <taxon>Clostridia</taxon>
        <taxon>Eubacteriales</taxon>
        <taxon>Candidatus Enterenecus</taxon>
    </lineage>
</organism>
<dbReference type="GO" id="GO:0005829">
    <property type="term" value="C:cytosol"/>
    <property type="evidence" value="ECO:0007669"/>
    <property type="project" value="TreeGrafter"/>
</dbReference>
<sequence length="395" mass="44715">MEIDGVVVQDTYFYKDMNLSEAIMKALDKKGFTQATAIQGGAIPYFMQWRDVVAKAPTGTGKTYAFGIPMVEHVDPQSDQVQGLILAPTRELAVQIRDELRDLCAFREGVRIVCLYGGQPIDKQITQLKNRPQIVVATPGRLMDHMKRRTVRLDGVQTVVLDEADRMLDMGFIQDVTRILDKIPHRKNLGLFSATISREVMDISWVYQRDPVEITVRPVEENRPDIQQYRIDLDGREQKLDTLVALLEGGEYERAIAFCNTKNMTDRLAGLLSMRGISCKAIHGDIQQRVREKTLQQFKAGQLRVLVATDVAARGLDIDDVDVVFNYDVPDEQENYVHRVGRTGRAKRHGVAYTLVASVTEAVRMRDIARNTRMDIQLLKYDKDGCLMLVDGENS</sequence>
<evidence type="ECO:0000256" key="6">
    <source>
        <dbReference type="PROSITE-ProRule" id="PRU00552"/>
    </source>
</evidence>
<dbReference type="InterPro" id="IPR027417">
    <property type="entry name" value="P-loop_NTPase"/>
</dbReference>
<protein>
    <submittedName>
        <fullName evidence="11">DEAD/DEAH box helicase</fullName>
    </submittedName>
</protein>
<evidence type="ECO:0000259" key="9">
    <source>
        <dbReference type="PROSITE" id="PS51194"/>
    </source>
</evidence>
<dbReference type="PROSITE" id="PS51195">
    <property type="entry name" value="Q_MOTIF"/>
    <property type="match status" value="1"/>
</dbReference>
<dbReference type="Pfam" id="PF00270">
    <property type="entry name" value="DEAD"/>
    <property type="match status" value="1"/>
</dbReference>
<accession>A0A9D1CHZ4</accession>
<dbReference type="GO" id="GO:0016787">
    <property type="term" value="F:hydrolase activity"/>
    <property type="evidence" value="ECO:0007669"/>
    <property type="project" value="UniProtKB-KW"/>
</dbReference>
<dbReference type="PROSITE" id="PS51194">
    <property type="entry name" value="HELICASE_CTER"/>
    <property type="match status" value="1"/>
</dbReference>
<dbReference type="Pfam" id="PF00271">
    <property type="entry name" value="Helicase_C"/>
    <property type="match status" value="1"/>
</dbReference>
<evidence type="ECO:0000256" key="3">
    <source>
        <dbReference type="ARBA" id="ARBA00022806"/>
    </source>
</evidence>
<dbReference type="Proteomes" id="UP000886879">
    <property type="component" value="Unassembled WGS sequence"/>
</dbReference>
<evidence type="ECO:0000259" key="8">
    <source>
        <dbReference type="PROSITE" id="PS51192"/>
    </source>
</evidence>
<keyword evidence="1 7" id="KW-0547">Nucleotide-binding</keyword>
<dbReference type="AlphaFoldDB" id="A0A9D1CHZ4"/>
<evidence type="ECO:0000256" key="5">
    <source>
        <dbReference type="ARBA" id="ARBA00038437"/>
    </source>
</evidence>
<dbReference type="InterPro" id="IPR014014">
    <property type="entry name" value="RNA_helicase_DEAD_Q_motif"/>
</dbReference>
<keyword evidence="3 7" id="KW-0347">Helicase</keyword>
<dbReference type="CDD" id="cd00268">
    <property type="entry name" value="DEADc"/>
    <property type="match status" value="1"/>
</dbReference>
<dbReference type="PROSITE" id="PS51192">
    <property type="entry name" value="HELICASE_ATP_BIND_1"/>
    <property type="match status" value="1"/>
</dbReference>
<evidence type="ECO:0000313" key="12">
    <source>
        <dbReference type="Proteomes" id="UP000886879"/>
    </source>
</evidence>
<comment type="similarity">
    <text evidence="5 7">Belongs to the DEAD box helicase family.</text>
</comment>
<dbReference type="InterPro" id="IPR011545">
    <property type="entry name" value="DEAD/DEAH_box_helicase_dom"/>
</dbReference>
<reference evidence="11" key="2">
    <citation type="journal article" date="2021" name="PeerJ">
        <title>Extensive microbial diversity within the chicken gut microbiome revealed by metagenomics and culture.</title>
        <authorList>
            <person name="Gilroy R."/>
            <person name="Ravi A."/>
            <person name="Getino M."/>
            <person name="Pursley I."/>
            <person name="Horton D.L."/>
            <person name="Alikhan N.F."/>
            <person name="Baker D."/>
            <person name="Gharbi K."/>
            <person name="Hall N."/>
            <person name="Watson M."/>
            <person name="Adriaenssens E.M."/>
            <person name="Foster-Nyarko E."/>
            <person name="Jarju S."/>
            <person name="Secka A."/>
            <person name="Antonio M."/>
            <person name="Oren A."/>
            <person name="Chaudhuri R.R."/>
            <person name="La Ragione R."/>
            <person name="Hildebrand F."/>
            <person name="Pallen M.J."/>
        </authorList>
    </citation>
    <scope>NUCLEOTIDE SEQUENCE</scope>
    <source>
        <strain evidence="11">ChiGjej2B2-12916</strain>
    </source>
</reference>
<dbReference type="GO" id="GO:0005524">
    <property type="term" value="F:ATP binding"/>
    <property type="evidence" value="ECO:0007669"/>
    <property type="project" value="UniProtKB-KW"/>
</dbReference>
<evidence type="ECO:0000259" key="10">
    <source>
        <dbReference type="PROSITE" id="PS51195"/>
    </source>
</evidence>
<keyword evidence="4 7" id="KW-0067">ATP-binding</keyword>
<dbReference type="EMBL" id="DVFO01000055">
    <property type="protein sequence ID" value="HIQ61099.1"/>
    <property type="molecule type" value="Genomic_DNA"/>
</dbReference>
<evidence type="ECO:0000256" key="4">
    <source>
        <dbReference type="ARBA" id="ARBA00022840"/>
    </source>
</evidence>
<dbReference type="SMART" id="SM00487">
    <property type="entry name" value="DEXDc"/>
    <property type="match status" value="1"/>
</dbReference>